<evidence type="ECO:0000313" key="3">
    <source>
        <dbReference type="EMBL" id="MDU9007163.1"/>
    </source>
</evidence>
<gene>
    <name evidence="3" type="ORF">QO231_25465</name>
</gene>
<keyword evidence="2" id="KW-1133">Transmembrane helix</keyword>
<dbReference type="EMBL" id="JASMWN010000052">
    <property type="protein sequence ID" value="MDU9007163.1"/>
    <property type="molecule type" value="Genomic_DNA"/>
</dbReference>
<keyword evidence="2" id="KW-0812">Transmembrane</keyword>
<evidence type="ECO:0000256" key="1">
    <source>
        <dbReference type="SAM" id="MobiDB-lite"/>
    </source>
</evidence>
<feature type="region of interest" description="Disordered" evidence="1">
    <location>
        <begin position="1"/>
        <end position="20"/>
    </location>
</feature>
<feature type="transmembrane region" description="Helical" evidence="2">
    <location>
        <begin position="35"/>
        <end position="54"/>
    </location>
</feature>
<organism evidence="3 4">
    <name type="scientific">Sedimentitalea todarodis</name>
    <dbReference type="NCBI Taxonomy" id="1631240"/>
    <lineage>
        <taxon>Bacteria</taxon>
        <taxon>Pseudomonadati</taxon>
        <taxon>Pseudomonadota</taxon>
        <taxon>Alphaproteobacteria</taxon>
        <taxon>Rhodobacterales</taxon>
        <taxon>Paracoccaceae</taxon>
        <taxon>Sedimentitalea</taxon>
    </lineage>
</organism>
<proteinExistence type="predicted"/>
<feature type="transmembrane region" description="Helical" evidence="2">
    <location>
        <begin position="109"/>
        <end position="130"/>
    </location>
</feature>
<sequence length="301" mass="33974">MTESSTSQSSENQHARATEIEDTTITPTEDLVTKLSWLVIILPGFLSYTCMTLIAPSAAASDFEIIASSFTFVLVNIVLVLPIYFLAMWLRRNSAQIIPSADWKNPANYYFYALLILVSVFTGTAAGVATERDLFFRFAKWAPFLDIPIQDSTRHPIDRILLQNQTGFTNHLDPNPDGRTHAEDRAKHTNQAYARFILSNKHVYEGWPLYFDSRRTEAQIYLSPACRLTAPDGKAEPIAGPGVVFHERDIREIIFLDMRRTACSSFWLTSPGQRKNIPEIADLKQFGSETNPATVRLNQQP</sequence>
<name>A0ABU3VLU1_9RHOB</name>
<protein>
    <submittedName>
        <fullName evidence="3">DUF6338 family protein</fullName>
    </submittedName>
</protein>
<accession>A0ABU3VLU1</accession>
<evidence type="ECO:0000256" key="2">
    <source>
        <dbReference type="SAM" id="Phobius"/>
    </source>
</evidence>
<evidence type="ECO:0000313" key="4">
    <source>
        <dbReference type="Proteomes" id="UP001255416"/>
    </source>
</evidence>
<keyword evidence="2" id="KW-0472">Membrane</keyword>
<keyword evidence="4" id="KW-1185">Reference proteome</keyword>
<feature type="compositionally biased region" description="Low complexity" evidence="1">
    <location>
        <begin position="1"/>
        <end position="12"/>
    </location>
</feature>
<feature type="transmembrane region" description="Helical" evidence="2">
    <location>
        <begin position="66"/>
        <end position="89"/>
    </location>
</feature>
<reference evidence="4" key="1">
    <citation type="submission" date="2023-05" db="EMBL/GenBank/DDBJ databases">
        <title>Sedimentitalea sp. nov. JM2-8.</title>
        <authorList>
            <person name="Huang J."/>
        </authorList>
    </citation>
    <scope>NUCLEOTIDE SEQUENCE [LARGE SCALE GENOMIC DNA]</scope>
    <source>
        <strain evidence="4">KHS03</strain>
    </source>
</reference>
<comment type="caution">
    <text evidence="3">The sequence shown here is derived from an EMBL/GenBank/DDBJ whole genome shotgun (WGS) entry which is preliminary data.</text>
</comment>
<dbReference type="Proteomes" id="UP001255416">
    <property type="component" value="Unassembled WGS sequence"/>
</dbReference>
<dbReference type="RefSeq" id="WP_316782943.1">
    <property type="nucleotide sequence ID" value="NZ_JASMWN010000052.1"/>
</dbReference>